<accession>A0A8J6TQX8</accession>
<reference evidence="1" key="1">
    <citation type="submission" date="2020-08" db="EMBL/GenBank/DDBJ databases">
        <title>Genome public.</title>
        <authorList>
            <person name="Liu C."/>
            <person name="Sun Q."/>
        </authorList>
    </citation>
    <scope>NUCLEOTIDE SEQUENCE</scope>
    <source>
        <strain evidence="1">NSJ-15</strain>
    </source>
</reference>
<evidence type="ECO:0000313" key="1">
    <source>
        <dbReference type="EMBL" id="MBC8611649.1"/>
    </source>
</evidence>
<name>A0A8J6TQX8_9FIRM</name>
<dbReference type="Proteomes" id="UP000632659">
    <property type="component" value="Unassembled WGS sequence"/>
</dbReference>
<evidence type="ECO:0000313" key="2">
    <source>
        <dbReference type="Proteomes" id="UP000632659"/>
    </source>
</evidence>
<keyword evidence="2" id="KW-1185">Reference proteome</keyword>
<gene>
    <name evidence="1" type="ORF">H8702_11165</name>
</gene>
<dbReference type="RefSeq" id="WP_158662683.1">
    <property type="nucleotide sequence ID" value="NZ_FYDD01000004.1"/>
</dbReference>
<dbReference type="EMBL" id="JACRTL010000007">
    <property type="protein sequence ID" value="MBC8611649.1"/>
    <property type="molecule type" value="Genomic_DNA"/>
</dbReference>
<proteinExistence type="predicted"/>
<comment type="caution">
    <text evidence="1">The sequence shown here is derived from an EMBL/GenBank/DDBJ whole genome shotgun (WGS) entry which is preliminary data.</text>
</comment>
<dbReference type="AlphaFoldDB" id="A0A8J6TQX8"/>
<protein>
    <submittedName>
        <fullName evidence="1">Uncharacterized protein</fullName>
    </submittedName>
</protein>
<organism evidence="1 2">
    <name type="scientific">Massiliimalia timonensis</name>
    <dbReference type="NCBI Taxonomy" id="1987501"/>
    <lineage>
        <taxon>Bacteria</taxon>
        <taxon>Bacillati</taxon>
        <taxon>Bacillota</taxon>
        <taxon>Clostridia</taxon>
        <taxon>Eubacteriales</taxon>
        <taxon>Oscillospiraceae</taxon>
        <taxon>Massiliimalia</taxon>
    </lineage>
</organism>
<sequence length="52" mass="6148">MQQKQLLAQKILQICVERKLTLLESIDLIEKLYRREKDMAPPDCDKTQITDC</sequence>